<keyword evidence="2" id="KW-1185">Reference proteome</keyword>
<dbReference type="Proteomes" id="UP001465755">
    <property type="component" value="Unassembled WGS sequence"/>
</dbReference>
<reference evidence="1 2" key="1">
    <citation type="journal article" date="2024" name="Nat. Commun.">
        <title>Phylogenomics reveals the evolutionary origins of lichenization in chlorophyte algae.</title>
        <authorList>
            <person name="Puginier C."/>
            <person name="Libourel C."/>
            <person name="Otte J."/>
            <person name="Skaloud P."/>
            <person name="Haon M."/>
            <person name="Grisel S."/>
            <person name="Petersen M."/>
            <person name="Berrin J.G."/>
            <person name="Delaux P.M."/>
            <person name="Dal Grande F."/>
            <person name="Keller J."/>
        </authorList>
    </citation>
    <scope>NUCLEOTIDE SEQUENCE [LARGE SCALE GENOMIC DNA]</scope>
    <source>
        <strain evidence="1 2">SAG 2036</strain>
    </source>
</reference>
<gene>
    <name evidence="1" type="ORF">WJX73_001149</name>
</gene>
<dbReference type="EMBL" id="JALJOQ010000009">
    <property type="protein sequence ID" value="KAK9812050.1"/>
    <property type="molecule type" value="Genomic_DNA"/>
</dbReference>
<organism evidence="1 2">
    <name type="scientific">Symbiochloris irregularis</name>
    <dbReference type="NCBI Taxonomy" id="706552"/>
    <lineage>
        <taxon>Eukaryota</taxon>
        <taxon>Viridiplantae</taxon>
        <taxon>Chlorophyta</taxon>
        <taxon>core chlorophytes</taxon>
        <taxon>Trebouxiophyceae</taxon>
        <taxon>Trebouxiales</taxon>
        <taxon>Trebouxiaceae</taxon>
        <taxon>Symbiochloris</taxon>
    </lineage>
</organism>
<evidence type="ECO:0000313" key="2">
    <source>
        <dbReference type="Proteomes" id="UP001465755"/>
    </source>
</evidence>
<name>A0AAW1PQD6_9CHLO</name>
<dbReference type="InterPro" id="IPR036378">
    <property type="entry name" value="FAS1_dom_sf"/>
</dbReference>
<comment type="caution">
    <text evidence="1">The sequence shown here is derived from an EMBL/GenBank/DDBJ whole genome shotgun (WGS) entry which is preliminary data.</text>
</comment>
<sequence length="212" mass="22475">MLLASAAPSVPKRIKTAPAPAPVLESAILMAPVPAPTPAPAPAPAPSQQYTGIGSLISTAPRYSCFWTIMSTLDYLDAQQQYMTGPTNQTWLVPSDEACKQGIRQLAINAGVTNPNNAYSNFLNFTQYIAVIPGITYSGPSTPAQIAANNLAQSIYTAHQMLISIDFTTNASETSYDESGNAELTDYVYFVDGLMAAGLPKGTMSLIADYEA</sequence>
<dbReference type="SUPFAM" id="SSF82153">
    <property type="entry name" value="FAS1 domain"/>
    <property type="match status" value="1"/>
</dbReference>
<proteinExistence type="predicted"/>
<dbReference type="AlphaFoldDB" id="A0AAW1PQD6"/>
<evidence type="ECO:0000313" key="1">
    <source>
        <dbReference type="EMBL" id="KAK9812050.1"/>
    </source>
</evidence>
<protein>
    <submittedName>
        <fullName evidence="1">Uncharacterized protein</fullName>
    </submittedName>
</protein>
<accession>A0AAW1PQD6</accession>